<dbReference type="Gene3D" id="1.20.1250.20">
    <property type="entry name" value="MFS general substrate transporter like domains"/>
    <property type="match status" value="2"/>
</dbReference>
<evidence type="ECO:0000259" key="5">
    <source>
        <dbReference type="PROSITE" id="PS50850"/>
    </source>
</evidence>
<dbReference type="InterPro" id="IPR020846">
    <property type="entry name" value="MFS_dom"/>
</dbReference>
<dbReference type="Pfam" id="PF07690">
    <property type="entry name" value="MFS_1"/>
    <property type="match status" value="1"/>
</dbReference>
<protein>
    <recommendedName>
        <fullName evidence="5">Major facilitator superfamily (MFS) profile domain-containing protein</fullName>
    </recommendedName>
</protein>
<feature type="transmembrane region" description="Helical" evidence="4">
    <location>
        <begin position="360"/>
        <end position="383"/>
    </location>
</feature>
<feature type="transmembrane region" description="Helical" evidence="4">
    <location>
        <begin position="50"/>
        <end position="71"/>
    </location>
</feature>
<organism evidence="6 7">
    <name type="scientific">Candidatus Moanibacter tarae</name>
    <dbReference type="NCBI Taxonomy" id="2200854"/>
    <lineage>
        <taxon>Bacteria</taxon>
        <taxon>Pseudomonadati</taxon>
        <taxon>Verrucomicrobiota</taxon>
        <taxon>Opitutia</taxon>
        <taxon>Puniceicoccales</taxon>
        <taxon>Puniceicoccales incertae sedis</taxon>
        <taxon>Candidatus Moanibacter</taxon>
    </lineage>
</organism>
<proteinExistence type="predicted"/>
<name>A0A2Z4ALD7_9BACT</name>
<dbReference type="PANTHER" id="PTHR43129:SF1">
    <property type="entry name" value="FOSMIDOMYCIN RESISTANCE PROTEIN"/>
    <property type="match status" value="1"/>
</dbReference>
<dbReference type="InterPro" id="IPR036259">
    <property type="entry name" value="MFS_trans_sf"/>
</dbReference>
<feature type="transmembrane region" description="Helical" evidence="4">
    <location>
        <begin position="165"/>
        <end position="186"/>
    </location>
</feature>
<dbReference type="AlphaFoldDB" id="A0A2Z4ALD7"/>
<dbReference type="KEGG" id="mtar:DF168_00914"/>
<feature type="transmembrane region" description="Helical" evidence="4">
    <location>
        <begin position="273"/>
        <end position="292"/>
    </location>
</feature>
<feature type="transmembrane region" description="Helical" evidence="4">
    <location>
        <begin position="207"/>
        <end position="227"/>
    </location>
</feature>
<dbReference type="PROSITE" id="PS50850">
    <property type="entry name" value="MFS"/>
    <property type="match status" value="1"/>
</dbReference>
<feature type="transmembrane region" description="Helical" evidence="4">
    <location>
        <begin position="332"/>
        <end position="354"/>
    </location>
</feature>
<evidence type="ECO:0000313" key="7">
    <source>
        <dbReference type="Proteomes" id="UP000247465"/>
    </source>
</evidence>
<dbReference type="SUPFAM" id="SSF103473">
    <property type="entry name" value="MFS general substrate transporter"/>
    <property type="match status" value="1"/>
</dbReference>
<dbReference type="Proteomes" id="UP000247465">
    <property type="component" value="Chromosome"/>
</dbReference>
<evidence type="ECO:0000256" key="4">
    <source>
        <dbReference type="SAM" id="Phobius"/>
    </source>
</evidence>
<gene>
    <name evidence="6" type="ORF">DF168_00914</name>
</gene>
<feature type="transmembrane region" description="Helical" evidence="4">
    <location>
        <begin position="78"/>
        <end position="97"/>
    </location>
</feature>
<evidence type="ECO:0000256" key="2">
    <source>
        <dbReference type="ARBA" id="ARBA00022989"/>
    </source>
</evidence>
<dbReference type="GO" id="GO:0022857">
    <property type="term" value="F:transmembrane transporter activity"/>
    <property type="evidence" value="ECO:0007669"/>
    <property type="project" value="InterPro"/>
</dbReference>
<keyword evidence="1 4" id="KW-0812">Transmembrane</keyword>
<feature type="domain" description="Major facilitator superfamily (MFS) profile" evidence="5">
    <location>
        <begin position="1"/>
        <end position="385"/>
    </location>
</feature>
<reference evidence="6 7" key="1">
    <citation type="submission" date="2018-06" db="EMBL/GenBank/DDBJ databases">
        <title>Draft Genome Sequence of a Novel Marine Bacterium Related to the Verrucomicrobia.</title>
        <authorList>
            <person name="Vosseberg J."/>
            <person name="Martijn J."/>
            <person name="Ettema T.J.G."/>
        </authorList>
    </citation>
    <scope>NUCLEOTIDE SEQUENCE [LARGE SCALE GENOMIC DNA]</scope>
    <source>
        <strain evidence="6">TARA_B100001123</strain>
    </source>
</reference>
<feature type="transmembrane region" description="Helical" evidence="4">
    <location>
        <begin position="103"/>
        <end position="124"/>
    </location>
</feature>
<evidence type="ECO:0000256" key="3">
    <source>
        <dbReference type="ARBA" id="ARBA00023136"/>
    </source>
</evidence>
<accession>A0A2Z4ALD7</accession>
<dbReference type="PANTHER" id="PTHR43129">
    <property type="entry name" value="FOSMIDOMYCIN RESISTANCE PROTEIN"/>
    <property type="match status" value="1"/>
</dbReference>
<dbReference type="EMBL" id="CP029803">
    <property type="protein sequence ID" value="AWT59720.1"/>
    <property type="molecule type" value="Genomic_DNA"/>
</dbReference>
<feature type="transmembrane region" description="Helical" evidence="4">
    <location>
        <begin position="136"/>
        <end position="159"/>
    </location>
</feature>
<evidence type="ECO:0000256" key="1">
    <source>
        <dbReference type="ARBA" id="ARBA00022692"/>
    </source>
</evidence>
<evidence type="ECO:0000313" key="6">
    <source>
        <dbReference type="EMBL" id="AWT59720.1"/>
    </source>
</evidence>
<dbReference type="InterPro" id="IPR011701">
    <property type="entry name" value="MFS"/>
</dbReference>
<feature type="transmembrane region" description="Helical" evidence="4">
    <location>
        <begin position="239"/>
        <end position="261"/>
    </location>
</feature>
<dbReference type="GO" id="GO:0005886">
    <property type="term" value="C:plasma membrane"/>
    <property type="evidence" value="ECO:0007669"/>
    <property type="project" value="TreeGrafter"/>
</dbReference>
<sequence length="398" mass="42234">MGQPAFTGSERNIMGLTGVGHLGCHLAMLTFPTVAISIASEEQLPLESVLGWSFLGYLLFGLGALPVGYLTDKLSAKWIVRVGVLGIGPAMMLVSLFPPGPLLALPLAIVGLFASLYHPAGLGLITRTTSLRGTALGINGLLGNIGIAGAPLVASLATLQWGWKGAYLAIGSFLLGLGILVSTLPIKETYSNQPTKVNEQNYPPNRLKLFLILLIAMMMGGLTYRAATVAHPAYFAEKISFLGYGTATSLVFAFGSLGQIIGGRVADRYDLRLLYLLFHGFTVPLVLCMAAISGAALLSVSGVFLFFSFGMQPIENSLVARLTPDRWRSTAYGIKFTVVFALGSLAVGAVKVIIENFSVGTVFLAMGATTFLTFVFASALYFYPSINSFLNRPEAGSR</sequence>
<keyword evidence="2 4" id="KW-1133">Transmembrane helix</keyword>
<keyword evidence="3 4" id="KW-0472">Membrane</keyword>
<feature type="transmembrane region" description="Helical" evidence="4">
    <location>
        <begin position="12"/>
        <end position="38"/>
    </location>
</feature>